<sequence length="146" mass="16114">MALRIWRLRGGADVNQRQGRNHRELTVPLVHAPLLSGGAAVLAGIGTNAITDVRDSALRFWSGIVFIVAGLIALAGGGAWLLRTLRRSRPWLTRVRLQLRQCAELQQAPDDLTQVQVRVSRLHRVGQRMIRQCRCPHPAALGAPQP</sequence>
<gene>
    <name evidence="2" type="ORF">Airi02_039620</name>
</gene>
<dbReference type="Proteomes" id="UP001165074">
    <property type="component" value="Unassembled WGS sequence"/>
</dbReference>
<name>A0A9W6VUV9_9ACTN</name>
<dbReference type="EMBL" id="BSTK01000005">
    <property type="protein sequence ID" value="GLY86033.1"/>
    <property type="molecule type" value="Genomic_DNA"/>
</dbReference>
<dbReference type="AlphaFoldDB" id="A0A9W6VUV9"/>
<keyword evidence="1" id="KW-1133">Transmembrane helix</keyword>
<protein>
    <submittedName>
        <fullName evidence="2">Uncharacterized protein</fullName>
    </submittedName>
</protein>
<feature type="transmembrane region" description="Helical" evidence="1">
    <location>
        <begin position="58"/>
        <end position="82"/>
    </location>
</feature>
<evidence type="ECO:0000313" key="3">
    <source>
        <dbReference type="Proteomes" id="UP001165074"/>
    </source>
</evidence>
<accession>A0A9W6VUV9</accession>
<proteinExistence type="predicted"/>
<evidence type="ECO:0000256" key="1">
    <source>
        <dbReference type="SAM" id="Phobius"/>
    </source>
</evidence>
<reference evidence="2" key="1">
    <citation type="submission" date="2023-03" db="EMBL/GenBank/DDBJ databases">
        <title>Actinoallomurus iriomotensis NBRC 103684.</title>
        <authorList>
            <person name="Ichikawa N."/>
            <person name="Sato H."/>
            <person name="Tonouchi N."/>
        </authorList>
    </citation>
    <scope>NUCLEOTIDE SEQUENCE</scope>
    <source>
        <strain evidence="2">NBRC 103684</strain>
    </source>
</reference>
<organism evidence="2 3">
    <name type="scientific">Actinoallomurus iriomotensis</name>
    <dbReference type="NCBI Taxonomy" id="478107"/>
    <lineage>
        <taxon>Bacteria</taxon>
        <taxon>Bacillati</taxon>
        <taxon>Actinomycetota</taxon>
        <taxon>Actinomycetes</taxon>
        <taxon>Streptosporangiales</taxon>
        <taxon>Thermomonosporaceae</taxon>
        <taxon>Actinoallomurus</taxon>
    </lineage>
</organism>
<feature type="transmembrane region" description="Helical" evidence="1">
    <location>
        <begin position="25"/>
        <end position="46"/>
    </location>
</feature>
<keyword evidence="1" id="KW-0812">Transmembrane</keyword>
<keyword evidence="1" id="KW-0472">Membrane</keyword>
<comment type="caution">
    <text evidence="2">The sequence shown here is derived from an EMBL/GenBank/DDBJ whole genome shotgun (WGS) entry which is preliminary data.</text>
</comment>
<keyword evidence="3" id="KW-1185">Reference proteome</keyword>
<evidence type="ECO:0000313" key="2">
    <source>
        <dbReference type="EMBL" id="GLY86033.1"/>
    </source>
</evidence>